<dbReference type="Proteomes" id="UP000595618">
    <property type="component" value="Chromosome"/>
</dbReference>
<evidence type="ECO:0000313" key="1">
    <source>
        <dbReference type="EMBL" id="QQG44870.1"/>
    </source>
</evidence>
<accession>A0A7T5RIP2</accession>
<proteinExistence type="predicted"/>
<gene>
    <name evidence="1" type="ORF">HYW89_02550</name>
</gene>
<organism evidence="1 2">
    <name type="scientific">Candidatus Sungiibacteriota bacterium</name>
    <dbReference type="NCBI Taxonomy" id="2750080"/>
    <lineage>
        <taxon>Bacteria</taxon>
        <taxon>Candidatus Sungiibacteriota</taxon>
    </lineage>
</organism>
<name>A0A7T5RIP2_9BACT</name>
<dbReference type="EMBL" id="CP066690">
    <property type="protein sequence ID" value="QQG44870.1"/>
    <property type="molecule type" value="Genomic_DNA"/>
</dbReference>
<dbReference type="AlphaFoldDB" id="A0A7T5RIP2"/>
<protein>
    <submittedName>
        <fullName evidence="1">Uncharacterized protein</fullName>
    </submittedName>
</protein>
<sequence>MIKTRLLFLLVIVVGALFFTGALYGRAQAGAAFLPFGGRITFVSPCTTPPGFLITVVGISGPRSVVVMTPGTLIFLFGAFHPGAWALGTHAPSPTVCFVGPLPAGAGFPAAIIGTSP</sequence>
<reference evidence="1 2" key="1">
    <citation type="submission" date="2020-07" db="EMBL/GenBank/DDBJ databases">
        <title>Huge and variable diversity of episymbiotic CPR bacteria and DPANN archaea in groundwater ecosystems.</title>
        <authorList>
            <person name="He C.Y."/>
            <person name="Keren R."/>
            <person name="Whittaker M."/>
            <person name="Farag I.F."/>
            <person name="Doudna J."/>
            <person name="Cate J.H.D."/>
            <person name="Banfield J.F."/>
        </authorList>
    </citation>
    <scope>NUCLEOTIDE SEQUENCE [LARGE SCALE GENOMIC DNA]</scope>
    <source>
        <strain evidence="1">NC_groundwater_541_Ag_S-0.1um_46_50</strain>
    </source>
</reference>
<evidence type="ECO:0000313" key="2">
    <source>
        <dbReference type="Proteomes" id="UP000595618"/>
    </source>
</evidence>